<dbReference type="HAMAP" id="MF_00165">
    <property type="entry name" value="Thymidylate_kinase"/>
    <property type="match status" value="1"/>
</dbReference>
<comment type="catalytic activity">
    <reaction evidence="10 12">
        <text>dTMP + ATP = dTDP + ADP</text>
        <dbReference type="Rhea" id="RHEA:13517"/>
        <dbReference type="ChEBI" id="CHEBI:30616"/>
        <dbReference type="ChEBI" id="CHEBI:58369"/>
        <dbReference type="ChEBI" id="CHEBI:63528"/>
        <dbReference type="ChEBI" id="CHEBI:456216"/>
        <dbReference type="EC" id="2.7.4.9"/>
    </reaction>
</comment>
<dbReference type="InterPro" id="IPR027417">
    <property type="entry name" value="P-loop_NTPase"/>
</dbReference>
<accession>A0A4Y8RTE5</accession>
<sequence>MTGYLVTFEGGEGSGKSTQIARLAAHLRAGGHEVVITREPGGSPGAEAVRHIILSGLAEELGPDWEAVLFAAARADHVAELIRPALDRGEVVLCDRFHDSTRVYQFAGRDRDTALLERLERATLAGTYPDLTIVLDVPAEIGGERAKKRRGNAGADRFEKDDAGIQEARRRAFLKIATDEPERCVVVDGNRPVDEIAAEIRALVEDRLEAKRFEAIDRSLKLGHQR</sequence>
<dbReference type="NCBIfam" id="TIGR00041">
    <property type="entry name" value="DTMP_kinase"/>
    <property type="match status" value="1"/>
</dbReference>
<evidence type="ECO:0000256" key="3">
    <source>
        <dbReference type="ARBA" id="ARBA00017144"/>
    </source>
</evidence>
<feature type="binding site" evidence="12">
    <location>
        <begin position="10"/>
        <end position="17"/>
    </location>
    <ligand>
        <name>ATP</name>
        <dbReference type="ChEBI" id="CHEBI:30616"/>
    </ligand>
</feature>
<dbReference type="InterPro" id="IPR039430">
    <property type="entry name" value="Thymidylate_kin-like_dom"/>
</dbReference>
<evidence type="ECO:0000256" key="8">
    <source>
        <dbReference type="ARBA" id="ARBA00022840"/>
    </source>
</evidence>
<evidence type="ECO:0000256" key="11">
    <source>
        <dbReference type="ARBA" id="ARBA00057735"/>
    </source>
</evidence>
<comment type="similarity">
    <text evidence="1 12">Belongs to the thymidylate kinase family.</text>
</comment>
<keyword evidence="7 12" id="KW-0418">Kinase</keyword>
<dbReference type="Proteomes" id="UP000298179">
    <property type="component" value="Unassembled WGS sequence"/>
</dbReference>
<proteinExistence type="inferred from homology"/>
<evidence type="ECO:0000256" key="6">
    <source>
        <dbReference type="ARBA" id="ARBA00022741"/>
    </source>
</evidence>
<dbReference type="GO" id="GO:0005829">
    <property type="term" value="C:cytosol"/>
    <property type="evidence" value="ECO:0007669"/>
    <property type="project" value="TreeGrafter"/>
</dbReference>
<dbReference type="SUPFAM" id="SSF52540">
    <property type="entry name" value="P-loop containing nucleoside triphosphate hydrolases"/>
    <property type="match status" value="1"/>
</dbReference>
<evidence type="ECO:0000256" key="7">
    <source>
        <dbReference type="ARBA" id="ARBA00022777"/>
    </source>
</evidence>
<evidence type="ECO:0000256" key="10">
    <source>
        <dbReference type="ARBA" id="ARBA00048743"/>
    </source>
</evidence>
<evidence type="ECO:0000313" key="15">
    <source>
        <dbReference type="Proteomes" id="UP000298179"/>
    </source>
</evidence>
<dbReference type="PANTHER" id="PTHR10344:SF4">
    <property type="entry name" value="UMP-CMP KINASE 2, MITOCHONDRIAL"/>
    <property type="match status" value="1"/>
</dbReference>
<keyword evidence="6 12" id="KW-0547">Nucleotide-binding</keyword>
<reference evidence="14 15" key="1">
    <citation type="submission" date="2019-03" db="EMBL/GenBank/DDBJ databases">
        <title>Jiella endophytica sp. nov., a novel endophytic bacterium isolated from root of Ficus microcarpa Linn. f.</title>
        <authorList>
            <person name="Tuo L."/>
        </authorList>
    </citation>
    <scope>NUCLEOTIDE SEQUENCE [LARGE SCALE GENOMIC DNA]</scope>
    <source>
        <strain evidence="14 15">CBS5Q-3</strain>
    </source>
</reference>
<keyword evidence="4 12" id="KW-0808">Transferase</keyword>
<evidence type="ECO:0000256" key="4">
    <source>
        <dbReference type="ARBA" id="ARBA00022679"/>
    </source>
</evidence>
<comment type="caution">
    <text evidence="14">The sequence shown here is derived from an EMBL/GenBank/DDBJ whole genome shotgun (WGS) entry which is preliminary data.</text>
</comment>
<evidence type="ECO:0000256" key="9">
    <source>
        <dbReference type="ARBA" id="ARBA00029962"/>
    </source>
</evidence>
<dbReference type="Gene3D" id="3.40.50.300">
    <property type="entry name" value="P-loop containing nucleotide triphosphate hydrolases"/>
    <property type="match status" value="1"/>
</dbReference>
<comment type="function">
    <text evidence="11 12">Phosphorylation of dTMP to form dTDP in both de novo and salvage pathways of dTTP synthesis.</text>
</comment>
<dbReference type="GO" id="GO:0004798">
    <property type="term" value="F:dTMP kinase activity"/>
    <property type="evidence" value="ECO:0007669"/>
    <property type="project" value="UniProtKB-UniRule"/>
</dbReference>
<gene>
    <name evidence="12" type="primary">tmk</name>
    <name evidence="14" type="ORF">E3C22_03345</name>
</gene>
<evidence type="ECO:0000259" key="13">
    <source>
        <dbReference type="Pfam" id="PF02223"/>
    </source>
</evidence>
<evidence type="ECO:0000313" key="14">
    <source>
        <dbReference type="EMBL" id="TFF27506.1"/>
    </source>
</evidence>
<dbReference type="GO" id="GO:0005524">
    <property type="term" value="F:ATP binding"/>
    <property type="evidence" value="ECO:0007669"/>
    <property type="project" value="UniProtKB-UniRule"/>
</dbReference>
<keyword evidence="5 12" id="KW-0545">Nucleotide biosynthesis</keyword>
<evidence type="ECO:0000256" key="5">
    <source>
        <dbReference type="ARBA" id="ARBA00022727"/>
    </source>
</evidence>
<dbReference type="InterPro" id="IPR018095">
    <property type="entry name" value="Thymidylate_kin_CS"/>
</dbReference>
<organism evidence="14 15">
    <name type="scientific">Jiella endophytica</name>
    <dbReference type="NCBI Taxonomy" id="2558362"/>
    <lineage>
        <taxon>Bacteria</taxon>
        <taxon>Pseudomonadati</taxon>
        <taxon>Pseudomonadota</taxon>
        <taxon>Alphaproteobacteria</taxon>
        <taxon>Hyphomicrobiales</taxon>
        <taxon>Aurantimonadaceae</taxon>
        <taxon>Jiella</taxon>
    </lineage>
</organism>
<dbReference type="GO" id="GO:0006233">
    <property type="term" value="P:dTDP biosynthetic process"/>
    <property type="evidence" value="ECO:0007669"/>
    <property type="project" value="InterPro"/>
</dbReference>
<dbReference type="InterPro" id="IPR018094">
    <property type="entry name" value="Thymidylate_kinase"/>
</dbReference>
<evidence type="ECO:0000256" key="12">
    <source>
        <dbReference type="HAMAP-Rule" id="MF_00165"/>
    </source>
</evidence>
<keyword evidence="15" id="KW-1185">Reference proteome</keyword>
<dbReference type="GO" id="GO:0006227">
    <property type="term" value="P:dUDP biosynthetic process"/>
    <property type="evidence" value="ECO:0007669"/>
    <property type="project" value="TreeGrafter"/>
</dbReference>
<evidence type="ECO:0000256" key="1">
    <source>
        <dbReference type="ARBA" id="ARBA00009776"/>
    </source>
</evidence>
<dbReference type="FunFam" id="3.40.50.300:FF:000225">
    <property type="entry name" value="Thymidylate kinase"/>
    <property type="match status" value="1"/>
</dbReference>
<name>A0A4Y8RTE5_9HYPH</name>
<feature type="domain" description="Thymidylate kinase-like" evidence="13">
    <location>
        <begin position="8"/>
        <end position="200"/>
    </location>
</feature>
<dbReference type="EC" id="2.7.4.9" evidence="2 12"/>
<dbReference type="GO" id="GO:0006235">
    <property type="term" value="P:dTTP biosynthetic process"/>
    <property type="evidence" value="ECO:0007669"/>
    <property type="project" value="UniProtKB-UniRule"/>
</dbReference>
<evidence type="ECO:0000256" key="2">
    <source>
        <dbReference type="ARBA" id="ARBA00012980"/>
    </source>
</evidence>
<dbReference type="AlphaFoldDB" id="A0A4Y8RTE5"/>
<dbReference type="PROSITE" id="PS01331">
    <property type="entry name" value="THYMIDYLATE_KINASE"/>
    <property type="match status" value="1"/>
</dbReference>
<dbReference type="RefSeq" id="WP_134760183.1">
    <property type="nucleotide sequence ID" value="NZ_SOZD01000001.1"/>
</dbReference>
<keyword evidence="8 12" id="KW-0067">ATP-binding</keyword>
<dbReference type="OrthoDB" id="9774907at2"/>
<dbReference type="EMBL" id="SOZD01000001">
    <property type="protein sequence ID" value="TFF27506.1"/>
    <property type="molecule type" value="Genomic_DNA"/>
</dbReference>
<protein>
    <recommendedName>
        <fullName evidence="3 12">Thymidylate kinase</fullName>
        <ecNumber evidence="2 12">2.7.4.9</ecNumber>
    </recommendedName>
    <alternativeName>
        <fullName evidence="9 12">dTMP kinase</fullName>
    </alternativeName>
</protein>
<dbReference type="PANTHER" id="PTHR10344">
    <property type="entry name" value="THYMIDYLATE KINASE"/>
    <property type="match status" value="1"/>
</dbReference>
<dbReference type="CDD" id="cd01672">
    <property type="entry name" value="TMPK"/>
    <property type="match status" value="1"/>
</dbReference>
<dbReference type="Pfam" id="PF02223">
    <property type="entry name" value="Thymidylate_kin"/>
    <property type="match status" value="1"/>
</dbReference>